<proteinExistence type="predicted"/>
<organism evidence="1 2">
    <name type="scientific">Raoultella terrigena</name>
    <name type="common">Klebsiella terrigena</name>
    <dbReference type="NCBI Taxonomy" id="577"/>
    <lineage>
        <taxon>Bacteria</taxon>
        <taxon>Pseudomonadati</taxon>
        <taxon>Pseudomonadota</taxon>
        <taxon>Gammaproteobacteria</taxon>
        <taxon>Enterobacterales</taxon>
        <taxon>Enterobacteriaceae</taxon>
        <taxon>Klebsiella/Raoultella group</taxon>
        <taxon>Raoultella</taxon>
    </lineage>
</organism>
<evidence type="ECO:0000313" key="1">
    <source>
        <dbReference type="EMBL" id="VFS68979.1"/>
    </source>
</evidence>
<dbReference type="Proteomes" id="UP000332594">
    <property type="component" value="Unassembled WGS sequence"/>
</dbReference>
<protein>
    <recommendedName>
        <fullName evidence="3">6-phospho-beta-glucosidase</fullName>
    </recommendedName>
</protein>
<evidence type="ECO:0008006" key="3">
    <source>
        <dbReference type="Google" id="ProtNLM"/>
    </source>
</evidence>
<evidence type="ECO:0000313" key="2">
    <source>
        <dbReference type="Proteomes" id="UP000332594"/>
    </source>
</evidence>
<dbReference type="EMBL" id="CAADJG010000002">
    <property type="protein sequence ID" value="VFS68979.1"/>
    <property type="molecule type" value="Genomic_DNA"/>
</dbReference>
<dbReference type="AlphaFoldDB" id="A0A485BJT2"/>
<accession>A0A485BJT2</accession>
<reference evidence="1 2" key="1">
    <citation type="submission" date="2019-03" db="EMBL/GenBank/DDBJ databases">
        <authorList>
            <consortium name="Pathogen Informatics"/>
        </authorList>
    </citation>
    <scope>NUCLEOTIDE SEQUENCE [LARGE SCALE GENOMIC DNA]</scope>
    <source>
        <strain evidence="1 2">NCTC13038</strain>
    </source>
</reference>
<gene>
    <name evidence="1" type="ORF">NCTC13038_01586</name>
</gene>
<name>A0A485BJT2_RAOTE</name>
<sequence>MAKVKIDYLAFSYYASRTLDSDPIPASTPVNNYMLFWR</sequence>